<evidence type="ECO:0000313" key="1">
    <source>
        <dbReference type="EMBL" id="BAK11154.1"/>
    </source>
</evidence>
<protein>
    <submittedName>
        <fullName evidence="1">Uncharacterized protein</fullName>
    </submittedName>
</protein>
<sequence length="243" mass="27566">MQQKNSVWLEVAIDRGKVGWVVFRPHVFEHPHRDDAVKLLIQIAIILKQDSDIQPFAALLRQLLLFCRDRHALYADAIVSCCISRQTAPATANIQQGHTGFQLQLATDHVQFGFLCRLKRSGVFPVAAGVLHVRIEHQGKKVITQIIVRFADLPGPFFRLQVNQPGQRNAHDILHVMRKLLIKLMFQRPMKKHIQPLALPPAVHITFAQPQGALLQDAFKKIGMFNLNVPWAGTVDFDVCFLQ</sequence>
<reference evidence="2" key="1">
    <citation type="journal article" date="2012" name="Appl. Microbiol. Biotechnol.">
        <title>The complete genome sequence of Pantoea ananatis AJ13355, an organism with great biotechnological potential.</title>
        <authorList>
            <person name="Hara Y."/>
            <person name="Kadotani N."/>
            <person name="Izui H."/>
            <person name="Katashkina J.I."/>
            <person name="Kuvaeva T.M."/>
            <person name="Andreeva I.G."/>
            <person name="Golubeva L.I."/>
            <person name="Malko D.B."/>
            <person name="Makeev V.J."/>
            <person name="Mashko S.V."/>
            <person name="Kozlov Y.I."/>
        </authorList>
    </citation>
    <scope>NUCLEOTIDE SEQUENCE [LARGE SCALE GENOMIC DNA]</scope>
    <source>
        <strain evidence="2">AJ13355</strain>
    </source>
</reference>
<organism evidence="1 2">
    <name type="scientific">Pantoea ananatis (strain AJ13355)</name>
    <dbReference type="NCBI Taxonomy" id="932677"/>
    <lineage>
        <taxon>Bacteria</taxon>
        <taxon>Pseudomonadati</taxon>
        <taxon>Pseudomonadota</taxon>
        <taxon>Gammaproteobacteria</taxon>
        <taxon>Enterobacterales</taxon>
        <taxon>Erwiniaceae</taxon>
        <taxon>Pantoea</taxon>
    </lineage>
</organism>
<accession>A0A0H3KVB8</accession>
<name>A0A0H3KVB8_PANAA</name>
<dbReference type="AlphaFoldDB" id="A0A0H3KVB8"/>
<gene>
    <name evidence="1" type="ordered locus">PAJ_1074</name>
</gene>
<dbReference type="EMBL" id="AP012032">
    <property type="protein sequence ID" value="BAK11154.1"/>
    <property type="molecule type" value="Genomic_DNA"/>
</dbReference>
<proteinExistence type="predicted"/>
<dbReference type="Proteomes" id="UP000006690">
    <property type="component" value="Chromosome"/>
</dbReference>
<evidence type="ECO:0000313" key="2">
    <source>
        <dbReference type="Proteomes" id="UP000006690"/>
    </source>
</evidence>
<dbReference type="HOGENOM" id="CLU_1141717_0_0_6"/>
<dbReference type="KEGG" id="paj:PAJ_1074"/>